<protein>
    <submittedName>
        <fullName evidence="1">Uncharacterized protein</fullName>
    </submittedName>
</protein>
<dbReference type="Proteomes" id="UP001372834">
    <property type="component" value="Unassembled WGS sequence"/>
</dbReference>
<accession>A0AAN8NXY5</accession>
<evidence type="ECO:0000313" key="2">
    <source>
        <dbReference type="Proteomes" id="UP001372834"/>
    </source>
</evidence>
<evidence type="ECO:0000313" key="1">
    <source>
        <dbReference type="EMBL" id="KAK6626242.1"/>
    </source>
</evidence>
<comment type="caution">
    <text evidence="1">The sequence shown here is derived from an EMBL/GenBank/DDBJ whole genome shotgun (WGS) entry which is preliminary data.</text>
</comment>
<organism evidence="1 2">
    <name type="scientific">Polyplax serrata</name>
    <name type="common">Common mouse louse</name>
    <dbReference type="NCBI Taxonomy" id="468196"/>
    <lineage>
        <taxon>Eukaryota</taxon>
        <taxon>Metazoa</taxon>
        <taxon>Ecdysozoa</taxon>
        <taxon>Arthropoda</taxon>
        <taxon>Hexapoda</taxon>
        <taxon>Insecta</taxon>
        <taxon>Pterygota</taxon>
        <taxon>Neoptera</taxon>
        <taxon>Paraneoptera</taxon>
        <taxon>Psocodea</taxon>
        <taxon>Troctomorpha</taxon>
        <taxon>Phthiraptera</taxon>
        <taxon>Anoplura</taxon>
        <taxon>Polyplacidae</taxon>
        <taxon>Polyplax</taxon>
    </lineage>
</organism>
<gene>
    <name evidence="1" type="ORF">RUM43_006549</name>
</gene>
<reference evidence="1 2" key="1">
    <citation type="submission" date="2023-10" db="EMBL/GenBank/DDBJ databases">
        <title>Genomes of two closely related lineages of the louse Polyplax serrata with different host specificities.</title>
        <authorList>
            <person name="Martinu J."/>
            <person name="Tarabai H."/>
            <person name="Stefka J."/>
            <person name="Hypsa V."/>
        </authorList>
    </citation>
    <scope>NUCLEOTIDE SEQUENCE [LARGE SCALE GENOMIC DNA]</scope>
    <source>
        <strain evidence="1">HR10_N</strain>
    </source>
</reference>
<dbReference type="EMBL" id="JAWJWE010000037">
    <property type="protein sequence ID" value="KAK6626242.1"/>
    <property type="molecule type" value="Genomic_DNA"/>
</dbReference>
<name>A0AAN8NXY5_POLSC</name>
<proteinExistence type="predicted"/>
<sequence>MRVKVDCREVKACHWRYQNKEKDKSDTARPGVFRHEETEPVAVLLDRSLSSESESLLKNKIVVLATSQKCN</sequence>
<dbReference type="AlphaFoldDB" id="A0AAN8NXY5"/>